<feature type="transmembrane region" description="Helical" evidence="1">
    <location>
        <begin position="103"/>
        <end position="124"/>
    </location>
</feature>
<dbReference type="HOGENOM" id="CLU_1341580_0_0_10"/>
<feature type="transmembrane region" description="Helical" evidence="1">
    <location>
        <begin position="136"/>
        <end position="155"/>
    </location>
</feature>
<keyword evidence="1" id="KW-0812">Transmembrane</keyword>
<name>I0KG75_9BACT</name>
<accession>I0KG75</accession>
<evidence type="ECO:0000313" key="2">
    <source>
        <dbReference type="EMBL" id="CCH03128.1"/>
    </source>
</evidence>
<keyword evidence="3" id="KW-1185">Reference proteome</keyword>
<organism evidence="2 3">
    <name type="scientific">Fibrella aestuarina BUZ 2</name>
    <dbReference type="NCBI Taxonomy" id="1166018"/>
    <lineage>
        <taxon>Bacteria</taxon>
        <taxon>Pseudomonadati</taxon>
        <taxon>Bacteroidota</taxon>
        <taxon>Cytophagia</taxon>
        <taxon>Cytophagales</taxon>
        <taxon>Spirosomataceae</taxon>
        <taxon>Fibrella</taxon>
    </lineage>
</organism>
<dbReference type="OrthoDB" id="893172at2"/>
<feature type="transmembrane region" description="Helical" evidence="1">
    <location>
        <begin position="161"/>
        <end position="178"/>
    </location>
</feature>
<protein>
    <submittedName>
        <fullName evidence="2">Uncharacterized protein</fullName>
    </submittedName>
</protein>
<feature type="transmembrane region" description="Helical" evidence="1">
    <location>
        <begin position="34"/>
        <end position="54"/>
    </location>
</feature>
<dbReference type="AlphaFoldDB" id="I0KG75"/>
<gene>
    <name evidence="2" type="ORF">FAES_5129</name>
</gene>
<keyword evidence="1" id="KW-1133">Transmembrane helix</keyword>
<evidence type="ECO:0000256" key="1">
    <source>
        <dbReference type="SAM" id="Phobius"/>
    </source>
</evidence>
<evidence type="ECO:0000313" key="3">
    <source>
        <dbReference type="Proteomes" id="UP000011058"/>
    </source>
</evidence>
<sequence>MNTKLLGGFALLGAPCMAIGLSLDALFGQALHAPWMGLWGILYISGWMASTIALRELGVFDATSRKVRRVGHTLVRLLLVTLTLANILNVWEMVAPTYKPTLFYIVDSGWPLSNLLMLPIGIAVIRARQLDGWQRWLPLTVGLWLPITLLVKNVSALRYLPLLYSAVAWTLLAVVVLLESARQQRTHTISGIALRDDVTRPAVD</sequence>
<dbReference type="KEGG" id="fae:FAES_5129"/>
<reference evidence="2 3" key="1">
    <citation type="journal article" date="2012" name="J. Bacteriol.">
        <title>Genome Sequence of Fibrella aestuarina BUZ 2T, a Filamentous Marine Bacterium.</title>
        <authorList>
            <person name="Filippini M."/>
            <person name="Qi W."/>
            <person name="Blom J."/>
            <person name="Goesmann A."/>
            <person name="Smits T.H."/>
            <person name="Bagheri H.C."/>
        </authorList>
    </citation>
    <scope>NUCLEOTIDE SEQUENCE [LARGE SCALE GENOMIC DNA]</scope>
    <source>
        <strain evidence="3">BUZ 2T</strain>
    </source>
</reference>
<feature type="transmembrane region" description="Helical" evidence="1">
    <location>
        <begin position="74"/>
        <end position="91"/>
    </location>
</feature>
<proteinExistence type="predicted"/>
<dbReference type="RefSeq" id="WP_015334227.1">
    <property type="nucleotide sequence ID" value="NC_020054.1"/>
</dbReference>
<dbReference type="EMBL" id="HE796683">
    <property type="protein sequence ID" value="CCH03128.1"/>
    <property type="molecule type" value="Genomic_DNA"/>
</dbReference>
<dbReference type="Proteomes" id="UP000011058">
    <property type="component" value="Chromosome"/>
</dbReference>
<dbReference type="eggNOG" id="ENOG50337XM">
    <property type="taxonomic scope" value="Bacteria"/>
</dbReference>
<keyword evidence="1" id="KW-0472">Membrane</keyword>
<dbReference type="STRING" id="1166018.FAES_5129"/>